<gene>
    <name evidence="1" type="ORF">ALC56_06470</name>
</gene>
<dbReference type="AlphaFoldDB" id="A0A195FG95"/>
<proteinExistence type="predicted"/>
<feature type="non-terminal residue" evidence="1">
    <location>
        <position position="1"/>
    </location>
</feature>
<evidence type="ECO:0000313" key="1">
    <source>
        <dbReference type="EMBL" id="KYN39044.1"/>
    </source>
</evidence>
<dbReference type="Proteomes" id="UP000078541">
    <property type="component" value="Unassembled WGS sequence"/>
</dbReference>
<dbReference type="EMBL" id="KQ981625">
    <property type="protein sequence ID" value="KYN39044.1"/>
    <property type="molecule type" value="Genomic_DNA"/>
</dbReference>
<evidence type="ECO:0000313" key="2">
    <source>
        <dbReference type="Proteomes" id="UP000078541"/>
    </source>
</evidence>
<name>A0A195FG95_9HYME</name>
<organism evidence="1 2">
    <name type="scientific">Trachymyrmex septentrionalis</name>
    <dbReference type="NCBI Taxonomy" id="34720"/>
    <lineage>
        <taxon>Eukaryota</taxon>
        <taxon>Metazoa</taxon>
        <taxon>Ecdysozoa</taxon>
        <taxon>Arthropoda</taxon>
        <taxon>Hexapoda</taxon>
        <taxon>Insecta</taxon>
        <taxon>Pterygota</taxon>
        <taxon>Neoptera</taxon>
        <taxon>Endopterygota</taxon>
        <taxon>Hymenoptera</taxon>
        <taxon>Apocrita</taxon>
        <taxon>Aculeata</taxon>
        <taxon>Formicoidea</taxon>
        <taxon>Formicidae</taxon>
        <taxon>Myrmicinae</taxon>
        <taxon>Trachymyrmex</taxon>
    </lineage>
</organism>
<reference evidence="1 2" key="1">
    <citation type="submission" date="2016-03" db="EMBL/GenBank/DDBJ databases">
        <title>Trachymyrmex septentrionalis WGS genome.</title>
        <authorList>
            <person name="Nygaard S."/>
            <person name="Hu H."/>
            <person name="Boomsma J."/>
            <person name="Zhang G."/>
        </authorList>
    </citation>
    <scope>NUCLEOTIDE SEQUENCE [LARGE SCALE GENOMIC DNA]</scope>
    <source>
        <strain evidence="1">Tsep2-gDNA-1</strain>
        <tissue evidence="1">Whole body</tissue>
    </source>
</reference>
<keyword evidence="2" id="KW-1185">Reference proteome</keyword>
<accession>A0A195FG95</accession>
<protein>
    <submittedName>
        <fullName evidence="1">Uncharacterized protein</fullName>
    </submittedName>
</protein>
<sequence>VSLRQILGKFLIRRLCKSLFLPQVGRQISIGFGDCGVCSFSEVAECTGGTPGRGVAVFDTSHLKQLLGNWSRYDTSTPGRWYQAHLYGTAFPCHLARHRMRLTDLVAPVTTSNWYNREFCQNDSTSNCSGYLLGAFYSQSNMSIAVPNGDKSLQKILDLAISNQATQLSNRNPFFAVFFPTSTATSSASTTTTASQTSTVASTRAKTSTKTTTGGWSSVRHLNNSTTFVKNIVDELFYTLLLYLHRKLCLTINYKLN</sequence>